<feature type="region of interest" description="Disordered" evidence="5">
    <location>
        <begin position="1807"/>
        <end position="1874"/>
    </location>
</feature>
<comment type="caution">
    <text evidence="9">The sequence shown here is derived from an EMBL/GenBank/DDBJ whole genome shotgun (WGS) entry which is preliminary data.</text>
</comment>
<evidence type="ECO:0000313" key="10">
    <source>
        <dbReference type="Proteomes" id="UP000822688"/>
    </source>
</evidence>
<gene>
    <name evidence="9" type="ORF">KC19_12G064100</name>
</gene>
<feature type="domain" description="NUA/TPR/MLP1-2-like" evidence="8">
    <location>
        <begin position="492"/>
        <end position="596"/>
    </location>
</feature>
<feature type="region of interest" description="Disordered" evidence="5">
    <location>
        <begin position="1246"/>
        <end position="1265"/>
    </location>
</feature>
<dbReference type="InterPro" id="IPR057577">
    <property type="entry name" value="Nucleoprot-TPR/MLP1_dom"/>
</dbReference>
<dbReference type="InterPro" id="IPR057974">
    <property type="entry name" value="NUA/TPR/MLP1-2-like_dom"/>
</dbReference>
<dbReference type="GO" id="GO:0017056">
    <property type="term" value="F:structural constituent of nuclear pore"/>
    <property type="evidence" value="ECO:0007669"/>
    <property type="project" value="TreeGrafter"/>
</dbReference>
<proteinExistence type="predicted"/>
<evidence type="ECO:0000256" key="5">
    <source>
        <dbReference type="SAM" id="MobiDB-lite"/>
    </source>
</evidence>
<feature type="region of interest" description="Disordered" evidence="5">
    <location>
        <begin position="1556"/>
        <end position="1591"/>
    </location>
</feature>
<feature type="coiled-coil region" evidence="4">
    <location>
        <begin position="952"/>
        <end position="1176"/>
    </location>
</feature>
<feature type="region of interest" description="Disordered" evidence="5">
    <location>
        <begin position="1899"/>
        <end position="1991"/>
    </location>
</feature>
<organism evidence="9 10">
    <name type="scientific">Ceratodon purpureus</name>
    <name type="common">Fire moss</name>
    <name type="synonym">Dicranum purpureum</name>
    <dbReference type="NCBI Taxonomy" id="3225"/>
    <lineage>
        <taxon>Eukaryota</taxon>
        <taxon>Viridiplantae</taxon>
        <taxon>Streptophyta</taxon>
        <taxon>Embryophyta</taxon>
        <taxon>Bryophyta</taxon>
        <taxon>Bryophytina</taxon>
        <taxon>Bryopsida</taxon>
        <taxon>Dicranidae</taxon>
        <taxon>Pseudoditrichales</taxon>
        <taxon>Ditrichaceae</taxon>
        <taxon>Ceratodon</taxon>
    </lineage>
</organism>
<feature type="domain" description="Nucleoprotein TPR/MPL1" evidence="7">
    <location>
        <begin position="171"/>
        <end position="246"/>
    </location>
</feature>
<feature type="compositionally biased region" description="Basic and acidic residues" evidence="5">
    <location>
        <begin position="1556"/>
        <end position="1576"/>
    </location>
</feature>
<feature type="coiled-coil region" evidence="4">
    <location>
        <begin position="81"/>
        <end position="171"/>
    </location>
</feature>
<feature type="compositionally biased region" description="Low complexity" evidence="5">
    <location>
        <begin position="2258"/>
        <end position="2275"/>
    </location>
</feature>
<feature type="compositionally biased region" description="Basic residues" evidence="5">
    <location>
        <begin position="2325"/>
        <end position="2334"/>
    </location>
</feature>
<feature type="region of interest" description="Disordered" evidence="5">
    <location>
        <begin position="716"/>
        <end position="735"/>
    </location>
</feature>
<dbReference type="GO" id="GO:0005643">
    <property type="term" value="C:nuclear pore"/>
    <property type="evidence" value="ECO:0007669"/>
    <property type="project" value="TreeGrafter"/>
</dbReference>
<feature type="compositionally biased region" description="Low complexity" evidence="5">
    <location>
        <begin position="1644"/>
        <end position="1664"/>
    </location>
</feature>
<feature type="region of interest" description="Disordered" evidence="5">
    <location>
        <begin position="211"/>
        <end position="237"/>
    </location>
</feature>
<evidence type="ECO:0008006" key="11">
    <source>
        <dbReference type="Google" id="ProtNLM"/>
    </source>
</evidence>
<dbReference type="Proteomes" id="UP000822688">
    <property type="component" value="Chromosome 12"/>
</dbReference>
<dbReference type="Pfam" id="PF25785">
    <property type="entry name" value="TPR"/>
    <property type="match status" value="1"/>
</dbReference>
<evidence type="ECO:0000256" key="2">
    <source>
        <dbReference type="ARBA" id="ARBA00023054"/>
    </source>
</evidence>
<evidence type="ECO:0000259" key="6">
    <source>
        <dbReference type="Pfam" id="PF07926"/>
    </source>
</evidence>
<comment type="subcellular location">
    <subcellularLocation>
        <location evidence="1">Nucleus</location>
    </subcellularLocation>
</comment>
<sequence>MPLFMTDSELEAERGDVEAVVVKADGFIRALQEQVETHKARADAAAINAEQTCALIEQKFLILSGQFSHLENEKAQSFATLERRSTELAQAQGQIHKLEIEAIKHHSATERLSCEVAELNKAKRELLEVVEQKNLELDEKNASIKSYLNKVVELTDERSKLEGKLHEHEAEVVRSRASLTRISQEKELVEQHNVWLNEELTAKVSALLEERHESAETESDLKTKLTEAERTAKEASEALQRSKEYNLELESKLSQVREELKFLKEDSAIKEEQFAAEVATAGKLVELYKQSSEDWSKKSHELEGVIKALETHLNQVEADYKEKLEKEQKGREEAIKEAAEAKEKLEKILVEVNTEVVKAKDNRDFLSLTDKPYSGPIEGQLALEFPGDGTLIPVVPSEVSGTALAAALLRDGWSLAKMYSKYQEAVDAWRHERQERQHSQALLERVLHEIELRAEVIMDERAAHSQMVEAYHRMEEKLHQYLEDQNALDNACKEMKAELRKRERELNVERKEKEDLQTQVAVLLKECSDVQQRFGIGEQNGGTIMEHVTSRTDTTASDAVISERLLSFKDIRGMVEHNSQLRKLVRTLGQQNELKENELKQDFEAELKRRLDEIGRKVAETVKRSEEQSEIIERLQGTVGMYRRLYEDEMNARRLSQLNGVPALASGNNSQDLRKLLDSSQEEIGKMREEATSRIKQLEEELTKARQEITNMRVEGARADAEASSARDQLSSLMRETENQRKEMETVLARNMEFSQTITDYQRRLREGDQKLQAAEDVARRRSIEASVTEREKELLAAAEKRASEEVATLSERVHRLQATLDTIHTVEDARESVRAAEKKRLESELNNLQKEWAEARKELEIEREHGRYLTGQRDRAVTEALERVEAVSKELADAMKAVSSAETRAQVAEARCVELESSLKKADDKIMLALGGSKTMVTEDGVAVDVDSEIMLNLQQTKEELDRVKEDLAAAKIHTDQYKNIAHVSEDALKQMEEAYANYKDESERRREALDSEVKELQKRVSELEVEVTEKDKAAGVAAEEKEKTLSSALKEISNLKESLVSKQASLAESEERVSTLKIEVDKLRQQWRDAQNNYERQVLLQAETIRELTMTSEKLSNLESVERSLRERAESAEAELGTLHVKWAMEKSSLEAARIEAEKKVKELDEQNQILLDRLEGMHIVAAESERKASAVSVSESGETSEGQGESDLQNVIRYLRRSKETVDTELTLMKQERTRLQKQLEGAYRAAEEAQTSLRREHESTRASLYTDEEFRTLQTQVRELNLLRESNAELREENKKSFEDCKEWREKTREAQTELEPLRKRLREKEVDLEASARTLESQKAQTQRWERRVTQLLEKYKAVDLDEHQRVKNELAAVQDREKATATTLEIARKEIQDLKQLISKYEEEKQAKDNKITDFENRVAELDKKLQEASQTEASVRLELTRFKKHAAFQKKKIDDLNKEKDEIAKIVDNLKKQIEELRTPGRRHGGDQLAIKQYEARIEQVQKDLKDANSRLEQTEKEAAARQEQVQKEAEVMMKEKETRIQVLEKALEREKEEARREKARRMKNDKAYLEFNQKAQQDKKKAMEDLDALKSEKEQYHAQLVSAGLVVEPSAKTPEYEEAGATNLGTLQQMTDDVAPETSTAAAPASSSTSALPVSTTAGVVEPPAITETIQVTTVIIEPPTSITEPATTTIEPATTITEPATGMPTPPIAPPSVVPAAPVPNQGRPLSNVAGGPTPVASVRPPLRSASSASATAPVRPSTRVTPIVPAVAPLSQVQIDPAREREMNLLRARILEQENKRKTGRRLIRPRIEPAGASTSSMEIGEGNQDGAGEIAETEAEVLGEGKAPATSEIPDSSASPSAGVAEAVPSAAAAESLTVIAPPATVVSVARKRAAPGQEIAPSDDELIPQDSKSEKAPPHKKSRPAEETAIEELNASTIQQTSAEPVDDSADASQTVVKSTKLPEISDATGHRPVGDSSEAPALKKQRFLKAELVSVPQQSVERGSSSKSQDVVMVSEAAELAKKESVQMEELSREPSGQLQEVGNETLEVSDLPTMKNEDQFLEAPILMDSIAVTPLEPLASDSEQFMDLMVGSAVDEALDHFRRVGSEPEYTGAILTETTTTVTTIVAEETITMSEAVVTEVVPQNVDETEEGEIAEEGEIVNTPMEAVTSEPTADERKAHESERTPKIDLEDSKELKSSTPVVERAPEGAVTAGASNAAVEPQASIPSTSAPEVAKSDIGQSVETTGAEETMSETAKAAEAAEAASGHRTRLATGTAIRPSPARAGTTINLADRAKERAALRQGVAAPTSPGGRGRGRGGRSKRGGAAGRGRMVSTGGRGEASGTPPPAGPQGTNAGEQSQQQPSNSSNPYDFSNPKDGQS</sequence>
<dbReference type="PANTHER" id="PTHR18898:SF2">
    <property type="entry name" value="NUCLEOPROTEIN TPR"/>
    <property type="match status" value="1"/>
</dbReference>
<keyword evidence="10" id="KW-1185">Reference proteome</keyword>
<feature type="coiled-coil region" evidence="4">
    <location>
        <begin position="299"/>
        <end position="362"/>
    </location>
</feature>
<evidence type="ECO:0000259" key="7">
    <source>
        <dbReference type="Pfam" id="PF25481"/>
    </source>
</evidence>
<feature type="compositionally biased region" description="Low complexity" evidence="5">
    <location>
        <begin position="1863"/>
        <end position="1874"/>
    </location>
</feature>
<accession>A0A8T0G893</accession>
<feature type="region of interest" description="Disordered" evidence="5">
    <location>
        <begin position="1642"/>
        <end position="1664"/>
    </location>
</feature>
<dbReference type="EMBL" id="CM026433">
    <property type="protein sequence ID" value="KAG0554118.1"/>
    <property type="molecule type" value="Genomic_DNA"/>
</dbReference>
<dbReference type="GO" id="GO:0006606">
    <property type="term" value="P:protein import into nucleus"/>
    <property type="evidence" value="ECO:0007669"/>
    <property type="project" value="InterPro"/>
</dbReference>
<name>A0A8T0G893_CERPU</name>
<evidence type="ECO:0000256" key="1">
    <source>
        <dbReference type="ARBA" id="ARBA00004123"/>
    </source>
</evidence>
<evidence type="ECO:0000259" key="8">
    <source>
        <dbReference type="Pfam" id="PF25785"/>
    </source>
</evidence>
<evidence type="ECO:0000256" key="3">
    <source>
        <dbReference type="ARBA" id="ARBA00023242"/>
    </source>
</evidence>
<dbReference type="Pfam" id="PF25481">
    <property type="entry name" value="Nucleoprot-TPR"/>
    <property type="match status" value="1"/>
</dbReference>
<feature type="coiled-coil region" evidence="4">
    <location>
        <begin position="478"/>
        <end position="533"/>
    </location>
</feature>
<feature type="compositionally biased region" description="Basic and acidic residues" evidence="5">
    <location>
        <begin position="2184"/>
        <end position="2207"/>
    </location>
</feature>
<dbReference type="OrthoDB" id="343070at2759"/>
<keyword evidence="3" id="KW-0539">Nucleus</keyword>
<dbReference type="Pfam" id="PF07926">
    <property type="entry name" value="TPR_MLP1_2"/>
    <property type="match status" value="1"/>
</dbReference>
<feature type="compositionally biased region" description="Low complexity" evidence="5">
    <location>
        <begin position="2369"/>
        <end position="2380"/>
    </location>
</feature>
<dbReference type="GO" id="GO:0006406">
    <property type="term" value="P:mRNA export from nucleus"/>
    <property type="evidence" value="ECO:0007669"/>
    <property type="project" value="TreeGrafter"/>
</dbReference>
<feature type="region of interest" description="Disordered" evidence="5">
    <location>
        <begin position="2174"/>
        <end position="2391"/>
    </location>
</feature>
<keyword evidence="2 4" id="KW-0175">Coiled coil</keyword>
<feature type="domain" description="Nucleoprotein TPR/MLP1-2" evidence="6">
    <location>
        <begin position="1052"/>
        <end position="1179"/>
    </location>
</feature>
<feature type="compositionally biased region" description="Polar residues" evidence="5">
    <location>
        <begin position="1942"/>
        <end position="1951"/>
    </location>
</feature>
<dbReference type="InterPro" id="IPR012929">
    <property type="entry name" value="Nucleoprot-TPR/MLP1-2_dom"/>
</dbReference>
<protein>
    <recommendedName>
        <fullName evidence="11">Nucleoprotein TPR/MLP1 domain-containing protein</fullName>
    </recommendedName>
</protein>
<dbReference type="PANTHER" id="PTHR18898">
    <property type="entry name" value="NUCLEOPROTEIN TPR-RELATED"/>
    <property type="match status" value="1"/>
</dbReference>
<evidence type="ECO:0000313" key="9">
    <source>
        <dbReference type="EMBL" id="KAG0554118.1"/>
    </source>
</evidence>
<evidence type="ECO:0000256" key="4">
    <source>
        <dbReference type="SAM" id="Coils"/>
    </source>
</evidence>
<reference evidence="9" key="1">
    <citation type="submission" date="2020-06" db="EMBL/GenBank/DDBJ databases">
        <title>WGS assembly of Ceratodon purpureus strain R40.</title>
        <authorList>
            <person name="Carey S.B."/>
            <person name="Jenkins J."/>
            <person name="Shu S."/>
            <person name="Lovell J.T."/>
            <person name="Sreedasyam A."/>
            <person name="Maumus F."/>
            <person name="Tiley G.P."/>
            <person name="Fernandez-Pozo N."/>
            <person name="Barry K."/>
            <person name="Chen C."/>
            <person name="Wang M."/>
            <person name="Lipzen A."/>
            <person name="Daum C."/>
            <person name="Saski C.A."/>
            <person name="Payton A.C."/>
            <person name="Mcbreen J.C."/>
            <person name="Conrad R.E."/>
            <person name="Kollar L.M."/>
            <person name="Olsson S."/>
            <person name="Huttunen S."/>
            <person name="Landis J.B."/>
            <person name="Wickett N.J."/>
            <person name="Johnson M.G."/>
            <person name="Rensing S.A."/>
            <person name="Grimwood J."/>
            <person name="Schmutz J."/>
            <person name="Mcdaniel S.F."/>
        </authorList>
    </citation>
    <scope>NUCLEOTIDE SEQUENCE</scope>
    <source>
        <strain evidence="9">R40</strain>
    </source>
</reference>